<accession>A0A7K7PTP0</accession>
<keyword evidence="4" id="KW-1185">Reference proteome</keyword>
<dbReference type="PANTHER" id="PTHR13806:SF46">
    <property type="entry name" value="FLOTILLIN-1-RELATED"/>
    <property type="match status" value="1"/>
</dbReference>
<comment type="subunit">
    <text evidence="1">Heterooligomeric complex.</text>
</comment>
<dbReference type="Gene3D" id="3.30.479.30">
    <property type="entry name" value="Band 7 domain"/>
    <property type="match status" value="1"/>
</dbReference>
<dbReference type="EMBL" id="VZST01002599">
    <property type="protein sequence ID" value="NWZ71009.1"/>
    <property type="molecule type" value="Genomic_DNA"/>
</dbReference>
<dbReference type="Pfam" id="PF15975">
    <property type="entry name" value="Flot"/>
    <property type="match status" value="1"/>
</dbReference>
<dbReference type="AlphaFoldDB" id="A0A7K7PTP0"/>
<sequence>AGGCCGSDEKQYVYGGWAWAWWCITDTQRISLEIMTLQPRCEDVETAEGVAITVTGVAQVKIMTEKELLAVACEQFLGKNVQEVKNVVLQTLEGHLRSILGMEGLIPWRHLEWLCPFSAGWSQQYHCHHPATLDLPLLPEDVYDKVDYLSSLGKTQIAAVQRDADIGVAEAERDAGIREAECKKEMLDVKFMADTKIADSKRAFELQKAAFTEEVNIKTAEAQLAYELQSAREQQKIRQEEIEIEVVERKKQIEVEAKEVARMEKELVATVKQPAEAEAYRIQQIAEGEKVKQILHAQAEAEKIRKIGEAEAFVIEAVGKAEAEGLKLKAEALQKYGEAAQLALVLDALPEIAAKVSAPLSKVDEIVILSGENGSTMSNVNHLLAEIPASVRAITGVDLTKV</sequence>
<comment type="similarity">
    <text evidence="1">Belongs to the band 7/mec-2 family. Flotillin subfamily.</text>
</comment>
<feature type="non-terminal residue" evidence="3">
    <location>
        <position position="1"/>
    </location>
</feature>
<comment type="subcellular location">
    <subcellularLocation>
        <location evidence="1">Membrane</location>
    </subcellularLocation>
    <subcellularLocation>
        <location evidence="1">Endosome</location>
    </subcellularLocation>
</comment>
<evidence type="ECO:0000313" key="4">
    <source>
        <dbReference type="Proteomes" id="UP000549775"/>
    </source>
</evidence>
<protein>
    <recommendedName>
        <fullName evidence="1">Flotillin</fullName>
    </recommendedName>
</protein>
<proteinExistence type="inferred from homology"/>
<dbReference type="GO" id="GO:0016600">
    <property type="term" value="C:flotillin complex"/>
    <property type="evidence" value="ECO:0007669"/>
    <property type="project" value="TreeGrafter"/>
</dbReference>
<keyword evidence="1" id="KW-0472">Membrane</keyword>
<dbReference type="InterPro" id="IPR031905">
    <property type="entry name" value="Flotillin_C"/>
</dbReference>
<organism evidence="3 4">
    <name type="scientific">Acrocephalus arundinaceus</name>
    <name type="common">Great reed-warbler</name>
    <dbReference type="NCBI Taxonomy" id="39621"/>
    <lineage>
        <taxon>Eukaryota</taxon>
        <taxon>Metazoa</taxon>
        <taxon>Chordata</taxon>
        <taxon>Craniata</taxon>
        <taxon>Vertebrata</taxon>
        <taxon>Euteleostomi</taxon>
        <taxon>Archelosauria</taxon>
        <taxon>Archosauria</taxon>
        <taxon>Dinosauria</taxon>
        <taxon>Saurischia</taxon>
        <taxon>Theropoda</taxon>
        <taxon>Coelurosauria</taxon>
        <taxon>Aves</taxon>
        <taxon>Neognathae</taxon>
        <taxon>Neoaves</taxon>
        <taxon>Telluraves</taxon>
        <taxon>Australaves</taxon>
        <taxon>Passeriformes</taxon>
        <taxon>Sylvioidea</taxon>
        <taxon>Sylviidae</taxon>
        <taxon>Acrocephalinae</taxon>
        <taxon>Acrocephalus</taxon>
    </lineage>
</organism>
<dbReference type="Proteomes" id="UP000549775">
    <property type="component" value="Unassembled WGS sequence"/>
</dbReference>
<dbReference type="CDD" id="cd03399">
    <property type="entry name" value="SPFH_flotillin"/>
    <property type="match status" value="1"/>
</dbReference>
<comment type="caution">
    <text evidence="3">The sequence shown here is derived from an EMBL/GenBank/DDBJ whole genome shotgun (WGS) entry which is preliminary data.</text>
</comment>
<dbReference type="GO" id="GO:0005768">
    <property type="term" value="C:endosome"/>
    <property type="evidence" value="ECO:0007669"/>
    <property type="project" value="UniProtKB-SubCell"/>
</dbReference>
<dbReference type="InterPro" id="IPR036013">
    <property type="entry name" value="Band_7/SPFH_dom_sf"/>
</dbReference>
<dbReference type="GO" id="GO:0045661">
    <property type="term" value="P:regulation of myoblast differentiation"/>
    <property type="evidence" value="ECO:0007669"/>
    <property type="project" value="TreeGrafter"/>
</dbReference>
<dbReference type="PANTHER" id="PTHR13806">
    <property type="entry name" value="FLOTILLIN-RELATED"/>
    <property type="match status" value="1"/>
</dbReference>
<dbReference type="InterPro" id="IPR027705">
    <property type="entry name" value="Flotillin_fam"/>
</dbReference>
<name>A0A7K7PTP0_ACRAR</name>
<dbReference type="OrthoDB" id="6080404at2759"/>
<evidence type="ECO:0000259" key="2">
    <source>
        <dbReference type="Pfam" id="PF15975"/>
    </source>
</evidence>
<reference evidence="3 4" key="1">
    <citation type="submission" date="2019-09" db="EMBL/GenBank/DDBJ databases">
        <title>Bird 10,000 Genomes (B10K) Project - Family phase.</title>
        <authorList>
            <person name="Zhang G."/>
        </authorList>
    </citation>
    <scope>NUCLEOTIDE SEQUENCE [LARGE SCALE GENOMIC DNA]</scope>
    <source>
        <strain evidence="3">OUT-0054</strain>
        <tissue evidence="3">Blood</tissue>
    </source>
</reference>
<dbReference type="GO" id="GO:0072659">
    <property type="term" value="P:protein localization to plasma membrane"/>
    <property type="evidence" value="ECO:0007669"/>
    <property type="project" value="TreeGrafter"/>
</dbReference>
<evidence type="ECO:0000256" key="1">
    <source>
        <dbReference type="RuleBase" id="RU366054"/>
    </source>
</evidence>
<dbReference type="SUPFAM" id="SSF117892">
    <property type="entry name" value="Band 7/SPFH domain"/>
    <property type="match status" value="1"/>
</dbReference>
<feature type="domain" description="Flotillin C-terminal" evidence="2">
    <location>
        <begin position="298"/>
        <end position="374"/>
    </location>
</feature>
<dbReference type="GO" id="GO:0002020">
    <property type="term" value="F:protease binding"/>
    <property type="evidence" value="ECO:0007669"/>
    <property type="project" value="TreeGrafter"/>
</dbReference>
<evidence type="ECO:0000313" key="3">
    <source>
        <dbReference type="EMBL" id="NWZ71009.1"/>
    </source>
</evidence>
<gene>
    <name evidence="3" type="primary">Flot2</name>
    <name evidence="3" type="ORF">ACRARU_R06483</name>
</gene>
<feature type="non-terminal residue" evidence="3">
    <location>
        <position position="402"/>
    </location>
</feature>